<dbReference type="EMBL" id="LBWR01000002">
    <property type="protein sequence ID" value="KKR12339.1"/>
    <property type="molecule type" value="Genomic_DNA"/>
</dbReference>
<organism evidence="2 3">
    <name type="scientific">Candidatus Wolfebacteria bacterium GW2011_GWC2_39_22</name>
    <dbReference type="NCBI Taxonomy" id="1619013"/>
    <lineage>
        <taxon>Bacteria</taxon>
        <taxon>Candidatus Wolfeibacteriota</taxon>
    </lineage>
</organism>
<feature type="region of interest" description="Disordered" evidence="1">
    <location>
        <begin position="1"/>
        <end position="46"/>
    </location>
</feature>
<proteinExistence type="predicted"/>
<gene>
    <name evidence="2" type="ORF">UT41_C0002G0113</name>
</gene>
<dbReference type="AlphaFoldDB" id="A0A0G0N844"/>
<accession>A0A0G0N844</accession>
<feature type="compositionally biased region" description="Basic and acidic residues" evidence="1">
    <location>
        <begin position="11"/>
        <end position="27"/>
    </location>
</feature>
<reference evidence="2 3" key="1">
    <citation type="journal article" date="2015" name="Nature">
        <title>rRNA introns, odd ribosomes, and small enigmatic genomes across a large radiation of phyla.</title>
        <authorList>
            <person name="Brown C.T."/>
            <person name="Hug L.A."/>
            <person name="Thomas B.C."/>
            <person name="Sharon I."/>
            <person name="Castelle C.J."/>
            <person name="Singh A."/>
            <person name="Wilkins M.J."/>
            <person name="Williams K.H."/>
            <person name="Banfield J.F."/>
        </authorList>
    </citation>
    <scope>NUCLEOTIDE SEQUENCE [LARGE SCALE GENOMIC DNA]</scope>
</reference>
<sequence>MGSMAGSKGGVSEETREQVKDLRKPKSAEIAQPKEGVSPQKTKIKK</sequence>
<evidence type="ECO:0000256" key="1">
    <source>
        <dbReference type="SAM" id="MobiDB-lite"/>
    </source>
</evidence>
<name>A0A0G0N844_9BACT</name>
<dbReference type="Proteomes" id="UP000034665">
    <property type="component" value="Unassembled WGS sequence"/>
</dbReference>
<evidence type="ECO:0000313" key="2">
    <source>
        <dbReference type="EMBL" id="KKR12339.1"/>
    </source>
</evidence>
<comment type="caution">
    <text evidence="2">The sequence shown here is derived from an EMBL/GenBank/DDBJ whole genome shotgun (WGS) entry which is preliminary data.</text>
</comment>
<dbReference type="STRING" id="1619013.UT41_C0002G0113"/>
<protein>
    <submittedName>
        <fullName evidence="2">Uncharacterized protein</fullName>
    </submittedName>
</protein>
<evidence type="ECO:0000313" key="3">
    <source>
        <dbReference type="Proteomes" id="UP000034665"/>
    </source>
</evidence>